<keyword evidence="4" id="KW-1185">Reference proteome</keyword>
<dbReference type="Proteomes" id="UP001151760">
    <property type="component" value="Unassembled WGS sequence"/>
</dbReference>
<feature type="region of interest" description="Disordered" evidence="2">
    <location>
        <begin position="28"/>
        <end position="59"/>
    </location>
</feature>
<reference evidence="3" key="2">
    <citation type="submission" date="2022-01" db="EMBL/GenBank/DDBJ databases">
        <authorList>
            <person name="Yamashiro T."/>
            <person name="Shiraishi A."/>
            <person name="Satake H."/>
            <person name="Nakayama K."/>
        </authorList>
    </citation>
    <scope>NUCLEOTIDE SEQUENCE</scope>
</reference>
<evidence type="ECO:0000313" key="4">
    <source>
        <dbReference type="Proteomes" id="UP001151760"/>
    </source>
</evidence>
<keyword evidence="1" id="KW-0175">Coiled coil</keyword>
<comment type="caution">
    <text evidence="3">The sequence shown here is derived from an EMBL/GenBank/DDBJ whole genome shotgun (WGS) entry which is preliminary data.</text>
</comment>
<reference evidence="3" key="1">
    <citation type="journal article" date="2022" name="Int. J. Mol. Sci.">
        <title>Draft Genome of Tanacetum Coccineum: Genomic Comparison of Closely Related Tanacetum-Family Plants.</title>
        <authorList>
            <person name="Yamashiro T."/>
            <person name="Shiraishi A."/>
            <person name="Nakayama K."/>
            <person name="Satake H."/>
        </authorList>
    </citation>
    <scope>NUCLEOTIDE SEQUENCE</scope>
</reference>
<dbReference type="EMBL" id="BQNB010020013">
    <property type="protein sequence ID" value="GJT91368.1"/>
    <property type="molecule type" value="Genomic_DNA"/>
</dbReference>
<feature type="coiled-coil region" evidence="1">
    <location>
        <begin position="159"/>
        <end position="195"/>
    </location>
</feature>
<accession>A0ABQ5HU31</accession>
<sequence>MDDVPVVELNQHDDVPAIPELVLVVEDEDPEEEEFEEEEEPQEEEDDMEVDIEEDENELELTYPYKQVDPLNPLPPAFESEPEDVSRLLPLSFREDSDGLLPGLMRRDINYLSSRMASLSRRLCGCETMHALVEKKGKAKDEYYGKRIFDLGNEVRSSMEEGTAAMENLVRKLGNAEEKAKCKKLKKELEEARFSNTLLRMQNERFERDLYWTRVRAHEFYREMIRRGFMFEERSNEAIDVPIEDEESPSSDPRGYFS</sequence>
<protein>
    <submittedName>
        <fullName evidence="3">Uncharacterized protein</fullName>
    </submittedName>
</protein>
<name>A0ABQ5HU31_9ASTR</name>
<evidence type="ECO:0000256" key="1">
    <source>
        <dbReference type="SAM" id="Coils"/>
    </source>
</evidence>
<proteinExistence type="predicted"/>
<organism evidence="3 4">
    <name type="scientific">Tanacetum coccineum</name>
    <dbReference type="NCBI Taxonomy" id="301880"/>
    <lineage>
        <taxon>Eukaryota</taxon>
        <taxon>Viridiplantae</taxon>
        <taxon>Streptophyta</taxon>
        <taxon>Embryophyta</taxon>
        <taxon>Tracheophyta</taxon>
        <taxon>Spermatophyta</taxon>
        <taxon>Magnoliopsida</taxon>
        <taxon>eudicotyledons</taxon>
        <taxon>Gunneridae</taxon>
        <taxon>Pentapetalae</taxon>
        <taxon>asterids</taxon>
        <taxon>campanulids</taxon>
        <taxon>Asterales</taxon>
        <taxon>Asteraceae</taxon>
        <taxon>Asteroideae</taxon>
        <taxon>Anthemideae</taxon>
        <taxon>Anthemidinae</taxon>
        <taxon>Tanacetum</taxon>
    </lineage>
</organism>
<evidence type="ECO:0000313" key="3">
    <source>
        <dbReference type="EMBL" id="GJT91368.1"/>
    </source>
</evidence>
<gene>
    <name evidence="3" type="ORF">Tco_1080213</name>
</gene>
<evidence type="ECO:0000256" key="2">
    <source>
        <dbReference type="SAM" id="MobiDB-lite"/>
    </source>
</evidence>